<gene>
    <name evidence="2" type="ORF">JI749_11090</name>
</gene>
<evidence type="ECO:0000256" key="1">
    <source>
        <dbReference type="SAM" id="Phobius"/>
    </source>
</evidence>
<keyword evidence="1" id="KW-0812">Transmembrane</keyword>
<feature type="transmembrane region" description="Helical" evidence="1">
    <location>
        <begin position="168"/>
        <end position="186"/>
    </location>
</feature>
<protein>
    <submittedName>
        <fullName evidence="2">DUF1275 family protein</fullName>
    </submittedName>
</protein>
<accession>A0ABX7BSN8</accession>
<keyword evidence="3" id="KW-1185">Reference proteome</keyword>
<sequence length="218" mass="22080">MTPTPQLSLGLLLTASAGFADVIGFIELGGHFTSFMSGNTTQLGAGMANGGWPVILLPASLVALFFLGSVLGSLLALLAGPRWGASAVTAFVVASFAATLGLALAGFAPSQFMLILAAGAGAQNAILPSTGSVRLGTTFVTGTLFAAGQDLARALRGVAPPWRWAQHMLVWASLLVGGLLGGWGYGVAGVNALLLPTALYAAFCLAFILRRPARVIPG</sequence>
<evidence type="ECO:0000313" key="2">
    <source>
        <dbReference type="EMBL" id="QQR34923.1"/>
    </source>
</evidence>
<dbReference type="EMBL" id="CP068047">
    <property type="protein sequence ID" value="QQR34923.1"/>
    <property type="molecule type" value="Genomic_DNA"/>
</dbReference>
<dbReference type="RefSeq" id="WP_201653526.1">
    <property type="nucleotide sequence ID" value="NZ_CP068047.1"/>
</dbReference>
<feature type="transmembrane region" description="Helical" evidence="1">
    <location>
        <begin position="55"/>
        <end position="78"/>
    </location>
</feature>
<feature type="transmembrane region" description="Helical" evidence="1">
    <location>
        <begin position="192"/>
        <end position="209"/>
    </location>
</feature>
<keyword evidence="1" id="KW-1133">Transmembrane helix</keyword>
<dbReference type="Proteomes" id="UP000595460">
    <property type="component" value="Chromosome"/>
</dbReference>
<reference evidence="2 3" key="1">
    <citation type="submission" date="2021-01" db="EMBL/GenBank/DDBJ databases">
        <title>Genome seq and assembly of Devosia sp. G19.</title>
        <authorList>
            <person name="Chhetri G."/>
        </authorList>
    </citation>
    <scope>NUCLEOTIDE SEQUENCE [LARGE SCALE GENOMIC DNA]</scope>
    <source>
        <strain evidence="2 3">G19</strain>
    </source>
</reference>
<feature type="transmembrane region" description="Helical" evidence="1">
    <location>
        <begin position="85"/>
        <end position="105"/>
    </location>
</feature>
<dbReference type="PANTHER" id="PTHR37314">
    <property type="entry name" value="SLR0142 PROTEIN"/>
    <property type="match status" value="1"/>
</dbReference>
<name>A0ABX7BSN8_9HYPH</name>
<dbReference type="PANTHER" id="PTHR37314:SF4">
    <property type="entry name" value="UPF0700 TRANSMEMBRANE PROTEIN YOAK"/>
    <property type="match status" value="1"/>
</dbReference>
<organism evidence="2 3">
    <name type="scientific">Devosia oryziradicis</name>
    <dbReference type="NCBI Taxonomy" id="2801335"/>
    <lineage>
        <taxon>Bacteria</taxon>
        <taxon>Pseudomonadati</taxon>
        <taxon>Pseudomonadota</taxon>
        <taxon>Alphaproteobacteria</taxon>
        <taxon>Hyphomicrobiales</taxon>
        <taxon>Devosiaceae</taxon>
        <taxon>Devosia</taxon>
    </lineage>
</organism>
<evidence type="ECO:0000313" key="3">
    <source>
        <dbReference type="Proteomes" id="UP000595460"/>
    </source>
</evidence>
<proteinExistence type="predicted"/>
<keyword evidence="1" id="KW-0472">Membrane</keyword>
<feature type="transmembrane region" description="Helical" evidence="1">
    <location>
        <begin position="125"/>
        <end position="147"/>
    </location>
</feature>
<dbReference type="Pfam" id="PF06912">
    <property type="entry name" value="DUF1275"/>
    <property type="match status" value="1"/>
</dbReference>
<dbReference type="InterPro" id="IPR010699">
    <property type="entry name" value="DUF1275"/>
</dbReference>